<accession>A0A8H3TY70</accession>
<dbReference type="OrthoDB" id="2591342at2759"/>
<keyword evidence="3" id="KW-1185">Reference proteome</keyword>
<evidence type="ECO:0000313" key="3">
    <source>
        <dbReference type="Proteomes" id="UP000620104"/>
    </source>
</evidence>
<evidence type="ECO:0000313" key="2">
    <source>
        <dbReference type="EMBL" id="GHJ89390.1"/>
    </source>
</evidence>
<proteinExistence type="predicted"/>
<dbReference type="EMBL" id="BLZA01000040">
    <property type="protein sequence ID" value="GHJ89390.1"/>
    <property type="molecule type" value="Genomic_DNA"/>
</dbReference>
<evidence type="ECO:0000256" key="1">
    <source>
        <dbReference type="SAM" id="Phobius"/>
    </source>
</evidence>
<feature type="transmembrane region" description="Helical" evidence="1">
    <location>
        <begin position="7"/>
        <end position="27"/>
    </location>
</feature>
<sequence length="175" mass="19634">MRFSPSTATFGVAFALINLGLLAYMGAPLPPEPWLSILIIVVVNLLLMAYTPIIISLLSGSHTWRTAGYRSPIEHQQTEAEERMIRRTRVLIFLETYITVFLRGSFKDGQYTDKYHNIPFIILMCFFGLWGGMGAIIMWVADPSTPRPPSDMQTAPDIADIEGREQGIDISLNKV</sequence>
<organism evidence="2 3">
    <name type="scientific">Naganishia liquefaciens</name>
    <dbReference type="NCBI Taxonomy" id="104408"/>
    <lineage>
        <taxon>Eukaryota</taxon>
        <taxon>Fungi</taxon>
        <taxon>Dikarya</taxon>
        <taxon>Basidiomycota</taxon>
        <taxon>Agaricomycotina</taxon>
        <taxon>Tremellomycetes</taxon>
        <taxon>Filobasidiales</taxon>
        <taxon>Filobasidiaceae</taxon>
        <taxon>Naganishia</taxon>
    </lineage>
</organism>
<protein>
    <submittedName>
        <fullName evidence="2">Uncharacterized protein</fullName>
    </submittedName>
</protein>
<comment type="caution">
    <text evidence="2">The sequence shown here is derived from an EMBL/GenBank/DDBJ whole genome shotgun (WGS) entry which is preliminary data.</text>
</comment>
<dbReference type="AlphaFoldDB" id="A0A8H3TY70"/>
<name>A0A8H3TY70_9TREE</name>
<feature type="transmembrane region" description="Helical" evidence="1">
    <location>
        <begin position="33"/>
        <end position="58"/>
    </location>
</feature>
<keyword evidence="1" id="KW-0812">Transmembrane</keyword>
<keyword evidence="1" id="KW-1133">Transmembrane helix</keyword>
<reference evidence="2" key="1">
    <citation type="submission" date="2020-07" db="EMBL/GenBank/DDBJ databases">
        <title>Draft Genome Sequence of a Deep-Sea Yeast, Naganishia (Cryptococcus) liquefaciens strain N6.</title>
        <authorList>
            <person name="Han Y.W."/>
            <person name="Kajitani R."/>
            <person name="Morimoto H."/>
            <person name="Parhat M."/>
            <person name="Tsubouchi H."/>
            <person name="Bakenova O."/>
            <person name="Ogata M."/>
            <person name="Argunhan B."/>
            <person name="Aoki R."/>
            <person name="Kajiwara S."/>
            <person name="Itoh T."/>
            <person name="Iwasaki H."/>
        </authorList>
    </citation>
    <scope>NUCLEOTIDE SEQUENCE</scope>
    <source>
        <strain evidence="2">N6</strain>
    </source>
</reference>
<dbReference type="Proteomes" id="UP000620104">
    <property type="component" value="Unassembled WGS sequence"/>
</dbReference>
<feature type="transmembrane region" description="Helical" evidence="1">
    <location>
        <begin position="118"/>
        <end position="141"/>
    </location>
</feature>
<gene>
    <name evidence="2" type="ORF">NliqN6_5792</name>
</gene>
<keyword evidence="1" id="KW-0472">Membrane</keyword>